<evidence type="ECO:0000256" key="1">
    <source>
        <dbReference type="SAM" id="Coils"/>
    </source>
</evidence>
<evidence type="ECO:0000313" key="2">
    <source>
        <dbReference type="EMBL" id="ACK95877.1"/>
    </source>
</evidence>
<dbReference type="AlphaFoldDB" id="B7ITB5"/>
<organism evidence="2 3">
    <name type="scientific">Bacillus cereus (strain G9842)</name>
    <dbReference type="NCBI Taxonomy" id="405531"/>
    <lineage>
        <taxon>Bacteria</taxon>
        <taxon>Bacillati</taxon>
        <taxon>Bacillota</taxon>
        <taxon>Bacilli</taxon>
        <taxon>Bacillales</taxon>
        <taxon>Bacillaceae</taxon>
        <taxon>Bacillus</taxon>
        <taxon>Bacillus cereus group</taxon>
    </lineage>
</organism>
<keyword evidence="1" id="KW-0175">Coiled coil</keyword>
<dbReference type="KEGG" id="bcg:BCG9842_B3325"/>
<dbReference type="Proteomes" id="UP000006744">
    <property type="component" value="Chromosome"/>
</dbReference>
<dbReference type="EMBL" id="CP001186">
    <property type="protein sequence ID" value="ACK95877.1"/>
    <property type="molecule type" value="Genomic_DNA"/>
</dbReference>
<sequence length="630" mass="73723">MNKKVKINKLIIEGDEYKRTITFDESLTIISGDGWSGKSLVLKLIDYCLGKRDKFNFNVQEELGLYCNEVYLEIELPNQKVTILRSLKKNHTKIYLYYSTYDERKSYLPKVIDYGELGDILFGLLDIPIINRIKSKAKSNEKTTERLSFRDIMRFAFIPQQELGTNIFLKNNDKFTSYKNTPTFELIHNLLNPDANSINEEIANTTNLIEKCKKDINTFQQYLDVRDAGDIIQLQEAIDELNSKIEDKKSEKQEYVSAYKEANEKQSSMYEKLKQETLEVVNKKKEILRKKRDLNVSLTSKEELMTHYQEELKQLSATVEVMHLVKIENHIKNCPLCNSELIHKDEDIFDYNLTDQLRKQLEGKIKILDNTIALVNEKINDLEKEHANFEDREKVLSIALEEYTQKISIPNFSEIEVINRIIIELDSKLNSYKELVGIHKKIRQLEIEKEEYKKKLGALEVSLQSLLNEVEDEEVILEFLNKKYIELLQKFKYPATAEKAYIDEQSYMPWYNNASVFSHDSGGLLMSIQLSYLGAILLWKSKFPERQNHPGFLLLDSLSKYMGTNSEGENADTLDPESYKAIYEFLIELSEHIQIIVVENTPPPFVQKYNKYKFYRTEMRGLINPRLNEK</sequence>
<evidence type="ECO:0000313" key="3">
    <source>
        <dbReference type="Proteomes" id="UP000006744"/>
    </source>
</evidence>
<proteinExistence type="predicted"/>
<dbReference type="HOGENOM" id="CLU_433912_0_0_9"/>
<dbReference type="RefSeq" id="WP_001036915.1">
    <property type="nucleotide sequence ID" value="NC_011772.1"/>
</dbReference>
<dbReference type="Gene3D" id="3.40.50.300">
    <property type="entry name" value="P-loop containing nucleotide triphosphate hydrolases"/>
    <property type="match status" value="1"/>
</dbReference>
<reference evidence="2 3" key="1">
    <citation type="submission" date="2008-10" db="EMBL/GenBank/DDBJ databases">
        <title>Genome sequence of Bacillus cereus G9842.</title>
        <authorList>
            <person name="Dodson R.J."/>
            <person name="Durkin A.S."/>
            <person name="Rosovitz M.J."/>
            <person name="Rasko D.A."/>
            <person name="Hoffmaster A."/>
            <person name="Ravel J."/>
            <person name="Sutton G."/>
        </authorList>
    </citation>
    <scope>NUCLEOTIDE SEQUENCE [LARGE SCALE GENOMIC DNA]</scope>
    <source>
        <strain evidence="2 3">G9842</strain>
    </source>
</reference>
<name>B7ITB5_BACC2</name>
<dbReference type="InterPro" id="IPR027417">
    <property type="entry name" value="P-loop_NTPase"/>
</dbReference>
<gene>
    <name evidence="2" type="ordered locus">BCG9842_B3325</name>
</gene>
<feature type="coiled-coil region" evidence="1">
    <location>
        <begin position="358"/>
        <end position="399"/>
    </location>
</feature>
<protein>
    <recommendedName>
        <fullName evidence="4">Rad50/SbcC-type AAA domain-containing protein</fullName>
    </recommendedName>
</protein>
<accession>B7ITB5</accession>
<evidence type="ECO:0008006" key="4">
    <source>
        <dbReference type="Google" id="ProtNLM"/>
    </source>
</evidence>
<feature type="coiled-coil region" evidence="1">
    <location>
        <begin position="435"/>
        <end position="483"/>
    </location>
</feature>
<feature type="coiled-coil region" evidence="1">
    <location>
        <begin position="195"/>
        <end position="318"/>
    </location>
</feature>